<keyword evidence="10" id="KW-1185">Reference proteome</keyword>
<accession>A0A6S7CX26</accession>
<dbReference type="PANTHER" id="PTHR47683:SF4">
    <property type="entry name" value="PSEUDOURIDINE SYNTHASE"/>
    <property type="match status" value="1"/>
</dbReference>
<comment type="similarity">
    <text evidence="1 7">Belongs to the pseudouridine synthase RsuA family.</text>
</comment>
<proteinExistence type="inferred from homology"/>
<dbReference type="Gene3D" id="3.30.70.580">
    <property type="entry name" value="Pseudouridine synthase I, catalytic domain, N-terminal subdomain"/>
    <property type="match status" value="1"/>
</dbReference>
<dbReference type="CDD" id="cd02553">
    <property type="entry name" value="PseudoU_synth_RsuA"/>
    <property type="match status" value="1"/>
</dbReference>
<comment type="function">
    <text evidence="5">Responsible for synthesis of pseudouridine from uracil-516 in 16S ribosomal RNA.</text>
</comment>
<comment type="catalytic activity">
    <reaction evidence="4">
        <text>uridine(516) in 16S rRNA = pseudouridine(516) in 16S rRNA</text>
        <dbReference type="Rhea" id="RHEA:38867"/>
        <dbReference type="Rhea" id="RHEA-COMP:10089"/>
        <dbReference type="Rhea" id="RHEA-COMP:10090"/>
        <dbReference type="ChEBI" id="CHEBI:65314"/>
        <dbReference type="ChEBI" id="CHEBI:65315"/>
        <dbReference type="EC" id="5.4.99.19"/>
    </reaction>
</comment>
<protein>
    <recommendedName>
        <fullName evidence="7">Pseudouridine synthase</fullName>
        <ecNumber evidence="7">5.4.99.-</ecNumber>
    </recommendedName>
</protein>
<dbReference type="GO" id="GO:0001522">
    <property type="term" value="P:pseudouridine synthesis"/>
    <property type="evidence" value="ECO:0007669"/>
    <property type="project" value="InterPro"/>
</dbReference>
<dbReference type="PANTHER" id="PTHR47683">
    <property type="entry name" value="PSEUDOURIDINE SYNTHASE FAMILY PROTEIN-RELATED"/>
    <property type="match status" value="1"/>
</dbReference>
<dbReference type="PROSITE" id="PS50889">
    <property type="entry name" value="S4"/>
    <property type="match status" value="1"/>
</dbReference>
<dbReference type="InterPro" id="IPR020103">
    <property type="entry name" value="PsdUridine_synth_cat_dom_sf"/>
</dbReference>
<dbReference type="NCBIfam" id="TIGR00093">
    <property type="entry name" value="pseudouridine synthase"/>
    <property type="match status" value="1"/>
</dbReference>
<dbReference type="InterPro" id="IPR050343">
    <property type="entry name" value="RsuA_PseudoU_synthase"/>
</dbReference>
<organism evidence="9 10">
    <name type="scientific">Paraburkholderia ultramafica</name>
    <dbReference type="NCBI Taxonomy" id="1544867"/>
    <lineage>
        <taxon>Bacteria</taxon>
        <taxon>Pseudomonadati</taxon>
        <taxon>Pseudomonadota</taxon>
        <taxon>Betaproteobacteria</taxon>
        <taxon>Burkholderiales</taxon>
        <taxon>Burkholderiaceae</taxon>
        <taxon>Paraburkholderia</taxon>
    </lineage>
</organism>
<feature type="domain" description="Pseudouridine synthase RsuA/RluA-like" evidence="8">
    <location>
        <begin position="242"/>
        <end position="373"/>
    </location>
</feature>
<dbReference type="InterPro" id="IPR018496">
    <property type="entry name" value="PsdUridine_synth_RsuA/RluB_CS"/>
</dbReference>
<dbReference type="EMBL" id="CADIKK010000027">
    <property type="protein sequence ID" value="CAB3799830.1"/>
    <property type="molecule type" value="Genomic_DNA"/>
</dbReference>
<evidence type="ECO:0000256" key="5">
    <source>
        <dbReference type="ARBA" id="ARBA00037590"/>
    </source>
</evidence>
<dbReference type="GO" id="GO:0160136">
    <property type="term" value="F:16S rRNA pseudouridine(516) synthase activity"/>
    <property type="evidence" value="ECO:0007669"/>
    <property type="project" value="UniProtKB-EC"/>
</dbReference>
<evidence type="ECO:0000256" key="2">
    <source>
        <dbReference type="ARBA" id="ARBA00022884"/>
    </source>
</evidence>
<dbReference type="EC" id="5.4.99.-" evidence="7"/>
<gene>
    <name evidence="9" type="ORF">LMG28614_05051</name>
</gene>
<keyword evidence="2 6" id="KW-0694">RNA-binding</keyword>
<dbReference type="InterPro" id="IPR000748">
    <property type="entry name" value="PsdUridine_synth_RsuA/RluB/E/F"/>
</dbReference>
<evidence type="ECO:0000256" key="3">
    <source>
        <dbReference type="ARBA" id="ARBA00023235"/>
    </source>
</evidence>
<reference evidence="9 10" key="1">
    <citation type="submission" date="2020-04" db="EMBL/GenBank/DDBJ databases">
        <authorList>
            <person name="De Canck E."/>
        </authorList>
    </citation>
    <scope>NUCLEOTIDE SEQUENCE [LARGE SCALE GENOMIC DNA]</scope>
    <source>
        <strain evidence="9 10">LMG 28614</strain>
    </source>
</reference>
<dbReference type="SUPFAM" id="SSF55120">
    <property type="entry name" value="Pseudouridine synthase"/>
    <property type="match status" value="1"/>
</dbReference>
<dbReference type="Pfam" id="PF00849">
    <property type="entry name" value="PseudoU_synth_2"/>
    <property type="match status" value="1"/>
</dbReference>
<dbReference type="AlphaFoldDB" id="A0A6S7CX26"/>
<sequence length="414" mass="45459">MSDGLKRRLIRVGPLRDENAFSLQQAAALCSGIRASRAAGDMKMSAETRPIIRSGVIAWRSVVEPTTHRIGPAPSRKKLAVASQNNGAASVATITSDASRPHDGPMISTRPKASRRAMAGAARFDHASRWKAAGKRIADDDEDVACIDEHLRLDLGRPSWSVRRRRALRFLRCYSSLAMNLESILFTQGFGSRRQCRALIADARVSIGDVVCTDADADFPTHDTTFHFSVDGVVWPFREHAYLLLNKPAGYECSRDPQHHLSVFSLLPPQFAERGVQCVGRLDQDTTGLLLLSDDGKFVHLFTSPKRKVPKLYVATTRHPLDDVQLSALRDGVLLHGETKPIAAVDAQARDTHTLALTVMEGKYHQVKRMIAAVGNRCEALHRERIGGLSLPATLVPGAWQWLDATDLGSLRSG</sequence>
<keyword evidence="3 7" id="KW-0413">Isomerase</keyword>
<evidence type="ECO:0000313" key="9">
    <source>
        <dbReference type="EMBL" id="CAB3799830.1"/>
    </source>
</evidence>
<evidence type="ECO:0000256" key="6">
    <source>
        <dbReference type="PROSITE-ProRule" id="PRU00182"/>
    </source>
</evidence>
<evidence type="ECO:0000259" key="8">
    <source>
        <dbReference type="Pfam" id="PF00849"/>
    </source>
</evidence>
<dbReference type="Gene3D" id="3.30.70.1560">
    <property type="entry name" value="Alpha-L RNA-binding motif"/>
    <property type="match status" value="1"/>
</dbReference>
<dbReference type="GO" id="GO:0006364">
    <property type="term" value="P:rRNA processing"/>
    <property type="evidence" value="ECO:0007669"/>
    <property type="project" value="UniProtKB-ARBA"/>
</dbReference>
<dbReference type="InterPro" id="IPR020094">
    <property type="entry name" value="TruA/RsuA/RluB/E/F_N"/>
</dbReference>
<dbReference type="InterPro" id="IPR042092">
    <property type="entry name" value="PsdUridine_s_RsuA/RluB/E/F_cat"/>
</dbReference>
<evidence type="ECO:0000256" key="4">
    <source>
        <dbReference type="ARBA" id="ARBA00036749"/>
    </source>
</evidence>
<dbReference type="InterPro" id="IPR006145">
    <property type="entry name" value="PsdUridine_synth_RsuA/RluA"/>
</dbReference>
<dbReference type="SUPFAM" id="SSF55174">
    <property type="entry name" value="Alpha-L RNA-binding motif"/>
    <property type="match status" value="1"/>
</dbReference>
<evidence type="ECO:0000313" key="10">
    <source>
        <dbReference type="Proteomes" id="UP000494365"/>
    </source>
</evidence>
<dbReference type="Proteomes" id="UP000494365">
    <property type="component" value="Unassembled WGS sequence"/>
</dbReference>
<name>A0A6S7CX26_9BURK</name>
<dbReference type="GO" id="GO:0003723">
    <property type="term" value="F:RNA binding"/>
    <property type="evidence" value="ECO:0007669"/>
    <property type="project" value="UniProtKB-KW"/>
</dbReference>
<evidence type="ECO:0000256" key="7">
    <source>
        <dbReference type="RuleBase" id="RU003887"/>
    </source>
</evidence>
<dbReference type="PROSITE" id="PS01149">
    <property type="entry name" value="PSI_RSU"/>
    <property type="match status" value="1"/>
</dbReference>
<evidence type="ECO:0000256" key="1">
    <source>
        <dbReference type="ARBA" id="ARBA00008348"/>
    </source>
</evidence>